<dbReference type="InterPro" id="IPR032710">
    <property type="entry name" value="NTF2-like_dom_sf"/>
</dbReference>
<dbReference type="InterPro" id="IPR037401">
    <property type="entry name" value="SnoaL-like"/>
</dbReference>
<dbReference type="Proteomes" id="UP000050867">
    <property type="component" value="Unassembled WGS sequence"/>
</dbReference>
<dbReference type="SUPFAM" id="SSF54427">
    <property type="entry name" value="NTF2-like"/>
    <property type="match status" value="1"/>
</dbReference>
<dbReference type="STRING" id="76728.AQ490_18715"/>
<reference evidence="2 3" key="1">
    <citation type="submission" date="2015-10" db="EMBL/GenBank/DDBJ databases">
        <title>Draft genome sequence of pyrrolomycin-producing Streptomyces vitaminophilus.</title>
        <authorList>
            <person name="Graham D.E."/>
            <person name="Mahan K.M."/>
            <person name="Klingeman D.M."/>
            <person name="Hettich R.L."/>
            <person name="Parry R.J."/>
        </authorList>
    </citation>
    <scope>NUCLEOTIDE SEQUENCE [LARGE SCALE GENOMIC DNA]</scope>
    <source>
        <strain evidence="2 3">ATCC 31673</strain>
    </source>
</reference>
<evidence type="ECO:0000313" key="3">
    <source>
        <dbReference type="Proteomes" id="UP000050867"/>
    </source>
</evidence>
<keyword evidence="2" id="KW-0413">Isomerase</keyword>
<gene>
    <name evidence="2" type="ORF">AQ490_18715</name>
</gene>
<name>A0A0T6LUL3_WENVI</name>
<dbReference type="eggNOG" id="COG4319">
    <property type="taxonomic scope" value="Bacteria"/>
</dbReference>
<feature type="domain" description="SnoaL-like" evidence="1">
    <location>
        <begin position="17"/>
        <end position="100"/>
    </location>
</feature>
<dbReference type="OrthoDB" id="674363at2"/>
<dbReference type="GO" id="GO:0016853">
    <property type="term" value="F:isomerase activity"/>
    <property type="evidence" value="ECO:0007669"/>
    <property type="project" value="UniProtKB-KW"/>
</dbReference>
<dbReference type="EMBL" id="LLZU01000010">
    <property type="protein sequence ID" value="KRV49736.1"/>
    <property type="molecule type" value="Genomic_DNA"/>
</dbReference>
<dbReference type="Pfam" id="PF12680">
    <property type="entry name" value="SnoaL_2"/>
    <property type="match status" value="1"/>
</dbReference>
<sequence>MSGTREAAATPEDLTRLFVERANAGDAEGLAELYAADAVLAFPPGSCTVGREAIRTVLEQLLRHAEEPFVQEELLPTVRYGDLALTSTRAADDTGGRVQVARQQPDGTWLRIIDRPEIRAGR</sequence>
<evidence type="ECO:0000259" key="1">
    <source>
        <dbReference type="Pfam" id="PF12680"/>
    </source>
</evidence>
<dbReference type="Gene3D" id="3.10.450.50">
    <property type="match status" value="1"/>
</dbReference>
<comment type="caution">
    <text evidence="2">The sequence shown here is derived from an EMBL/GenBank/DDBJ whole genome shotgun (WGS) entry which is preliminary data.</text>
</comment>
<keyword evidence="3" id="KW-1185">Reference proteome</keyword>
<accession>A0A0T6LUL3</accession>
<organism evidence="2 3">
    <name type="scientific">Wenjunlia vitaminophila</name>
    <name type="common">Streptomyces vitaminophilus</name>
    <dbReference type="NCBI Taxonomy" id="76728"/>
    <lineage>
        <taxon>Bacteria</taxon>
        <taxon>Bacillati</taxon>
        <taxon>Actinomycetota</taxon>
        <taxon>Actinomycetes</taxon>
        <taxon>Kitasatosporales</taxon>
        <taxon>Streptomycetaceae</taxon>
        <taxon>Wenjunlia</taxon>
    </lineage>
</organism>
<proteinExistence type="predicted"/>
<evidence type="ECO:0000313" key="2">
    <source>
        <dbReference type="EMBL" id="KRV49736.1"/>
    </source>
</evidence>
<dbReference type="AlphaFoldDB" id="A0A0T6LUL3"/>
<protein>
    <submittedName>
        <fullName evidence="2">Ketosteroid isomerase</fullName>
    </submittedName>
</protein>
<dbReference type="RefSeq" id="WP_018386866.1">
    <property type="nucleotide sequence ID" value="NZ_LLZU01000010.1"/>
</dbReference>